<organism evidence="1">
    <name type="scientific">Ipomoea batatas</name>
    <name type="common">Sweet potato</name>
    <name type="synonym">Convolvulus batatas</name>
    <dbReference type="NCBI Taxonomy" id="4120"/>
    <lineage>
        <taxon>Eukaryota</taxon>
        <taxon>Viridiplantae</taxon>
        <taxon>Streptophyta</taxon>
        <taxon>Embryophyta</taxon>
        <taxon>Tracheophyta</taxon>
        <taxon>Spermatophyta</taxon>
        <taxon>Magnoliopsida</taxon>
        <taxon>eudicotyledons</taxon>
        <taxon>Gunneridae</taxon>
        <taxon>Pentapetalae</taxon>
        <taxon>asterids</taxon>
        <taxon>lamiids</taxon>
        <taxon>Solanales</taxon>
        <taxon>Convolvulaceae</taxon>
        <taxon>Ipomoeeae</taxon>
        <taxon>Ipomoea</taxon>
    </lineage>
</organism>
<dbReference type="EMBL" id="HE980452">
    <property type="protein sequence ID" value="CCK82547.1"/>
    <property type="molecule type" value="mRNA"/>
</dbReference>
<feature type="non-terminal residue" evidence="1">
    <location>
        <position position="1"/>
    </location>
</feature>
<name>J7RUA9_IPOBA</name>
<sequence length="78" mass="8250">LNGGAWSSGTLHSYHATSPALFSVTLHIGRFDDKNEGRIGESQTRGPQHVVVESADIVAFIGAELTVSEFVGVKVGIQ</sequence>
<proteinExistence type="evidence at transcript level"/>
<reference evidence="1" key="1">
    <citation type="submission" date="2012-08" db="EMBL/GenBank/DDBJ databases">
        <title>Identification of IT4 functional gene in biosynthesis of anthocyanin in tuberous roots of indian purple fleshed sweet potato.</title>
        <authorList>
            <person name="Choudhury N."/>
            <person name="Sur P.P."/>
            <person name="Tarafdar J."/>
        </authorList>
    </citation>
    <scope>NUCLEOTIDE SEQUENCE</scope>
</reference>
<dbReference type="AlphaFoldDB" id="J7RUA9"/>
<evidence type="ECO:0000313" key="1">
    <source>
        <dbReference type="EMBL" id="CCK82547.1"/>
    </source>
</evidence>
<feature type="non-terminal residue" evidence="1">
    <location>
        <position position="78"/>
    </location>
</feature>
<gene>
    <name evidence="1" type="primary">IT4</name>
</gene>
<protein>
    <submittedName>
        <fullName evidence="1">Sporamin A</fullName>
    </submittedName>
</protein>
<accession>J7RUA9</accession>